<organism evidence="2 3">
    <name type="scientific">Streptomyces blastmyceticus</name>
    <dbReference type="NCBI Taxonomy" id="68180"/>
    <lineage>
        <taxon>Bacteria</taxon>
        <taxon>Bacillati</taxon>
        <taxon>Actinomycetota</taxon>
        <taxon>Actinomycetes</taxon>
        <taxon>Kitasatosporales</taxon>
        <taxon>Streptomycetaceae</taxon>
        <taxon>Streptomyces</taxon>
    </lineage>
</organism>
<reference evidence="2 3" key="1">
    <citation type="journal article" date="2019" name="Int. J. Syst. Evol. Microbiol.">
        <title>The Global Catalogue of Microorganisms (GCM) 10K type strain sequencing project: providing services to taxonomists for standard genome sequencing and annotation.</title>
        <authorList>
            <consortium name="The Broad Institute Genomics Platform"/>
            <consortium name="The Broad Institute Genome Sequencing Center for Infectious Disease"/>
            <person name="Wu L."/>
            <person name="Ma J."/>
        </authorList>
    </citation>
    <scope>NUCLEOTIDE SEQUENCE [LARGE SCALE GENOMIC DNA]</scope>
    <source>
        <strain evidence="2 3">JCM 4565</strain>
    </source>
</reference>
<protein>
    <submittedName>
        <fullName evidence="2">Uncharacterized protein</fullName>
    </submittedName>
</protein>
<sequence>MSGHGVLGDGEDGGDLVVPEAAADRVEHLALLVPERGGGRLAGGCGDRHRGSPGFGPLPAAHALDAGPGAGQRTGQATGRMRPVAALESLTWGNHLFEGEAVTCVQ</sequence>
<proteinExistence type="predicted"/>
<evidence type="ECO:0000313" key="2">
    <source>
        <dbReference type="EMBL" id="GAA0353202.1"/>
    </source>
</evidence>
<keyword evidence="3" id="KW-1185">Reference proteome</keyword>
<name>A0ABN0X251_9ACTN</name>
<dbReference type="EMBL" id="BAAABW010000017">
    <property type="protein sequence ID" value="GAA0353202.1"/>
    <property type="molecule type" value="Genomic_DNA"/>
</dbReference>
<feature type="region of interest" description="Disordered" evidence="1">
    <location>
        <begin position="40"/>
        <end position="78"/>
    </location>
</feature>
<evidence type="ECO:0000313" key="3">
    <source>
        <dbReference type="Proteomes" id="UP001500063"/>
    </source>
</evidence>
<evidence type="ECO:0000256" key="1">
    <source>
        <dbReference type="SAM" id="MobiDB-lite"/>
    </source>
</evidence>
<gene>
    <name evidence="2" type="ORF">GCM10010319_32970</name>
</gene>
<comment type="caution">
    <text evidence="2">The sequence shown here is derived from an EMBL/GenBank/DDBJ whole genome shotgun (WGS) entry which is preliminary data.</text>
</comment>
<dbReference type="Proteomes" id="UP001500063">
    <property type="component" value="Unassembled WGS sequence"/>
</dbReference>
<accession>A0ABN0X251</accession>